<feature type="domain" description="Metallo-beta-lactamase" evidence="1">
    <location>
        <begin position="40"/>
        <end position="162"/>
    </location>
</feature>
<evidence type="ECO:0000259" key="1">
    <source>
        <dbReference type="Pfam" id="PF12706"/>
    </source>
</evidence>
<proteinExistence type="predicted"/>
<dbReference type="InterPro" id="IPR001279">
    <property type="entry name" value="Metallo-B-lactamas"/>
</dbReference>
<dbReference type="Gene3D" id="3.60.15.10">
    <property type="entry name" value="Ribonuclease Z/Hydroxyacylglutathione hydrolase-like"/>
    <property type="match status" value="1"/>
</dbReference>
<dbReference type="GO" id="GO:0036297">
    <property type="term" value="P:interstrand cross-link repair"/>
    <property type="evidence" value="ECO:0007669"/>
    <property type="project" value="TreeGrafter"/>
</dbReference>
<dbReference type="Pfam" id="PF12706">
    <property type="entry name" value="Lactamase_B_2"/>
    <property type="match status" value="1"/>
</dbReference>
<organism evidence="2">
    <name type="scientific">Thermosphaera aggregans</name>
    <dbReference type="NCBI Taxonomy" id="54254"/>
    <lineage>
        <taxon>Archaea</taxon>
        <taxon>Thermoproteota</taxon>
        <taxon>Thermoprotei</taxon>
        <taxon>Desulfurococcales</taxon>
        <taxon>Desulfurococcaceae</taxon>
        <taxon>Thermosphaera</taxon>
    </lineage>
</organism>
<dbReference type="AlphaFoldDB" id="A0A7C2FFH2"/>
<dbReference type="GO" id="GO:0006303">
    <property type="term" value="P:double-strand break repair via nonhomologous end joining"/>
    <property type="evidence" value="ECO:0007669"/>
    <property type="project" value="TreeGrafter"/>
</dbReference>
<gene>
    <name evidence="2" type="ORF">ENP55_06150</name>
</gene>
<protein>
    <submittedName>
        <fullName evidence="2">MBL fold metallo-hydrolase</fullName>
    </submittedName>
</protein>
<dbReference type="InterPro" id="IPR036866">
    <property type="entry name" value="RibonucZ/Hydroxyglut_hydro"/>
</dbReference>
<dbReference type="PANTHER" id="PTHR23240">
    <property type="entry name" value="DNA CROSS-LINK REPAIR PROTEIN PSO2/SNM1-RELATED"/>
    <property type="match status" value="1"/>
</dbReference>
<keyword evidence="2" id="KW-0378">Hydrolase</keyword>
<reference evidence="2" key="1">
    <citation type="journal article" date="2020" name="mSystems">
        <title>Genome- and Community-Level Interaction Insights into Carbon Utilization and Element Cycling Functions of Hydrothermarchaeota in Hydrothermal Sediment.</title>
        <authorList>
            <person name="Zhou Z."/>
            <person name="Liu Y."/>
            <person name="Xu W."/>
            <person name="Pan J."/>
            <person name="Luo Z.H."/>
            <person name="Li M."/>
        </authorList>
    </citation>
    <scope>NUCLEOTIDE SEQUENCE [LARGE SCALE GENOMIC DNA]</scope>
    <source>
        <strain evidence="2">SpSt-23</strain>
    </source>
</reference>
<sequence>MLKQYYYRELLKHVNILENGAILLAENISVDGHGGRRVRVVTHAHSDHLNQLSDSVRESEIILATPVTIEMIELLGYVGKYLRTLFRMKARPLEYNQVFSTGVEKVTLLPADHIVGSAQVLVEYKGYRLGYTGDFKLTGNTAIMKKLDVLVIEATYGNPAHRRPFKDSVPGILYELVNYGLSYYGQVFVYGYHGKVQEAMRILRERGVDEPFVLTEKIYEITKALEKYGFKIDNVFKEGPERRFKKTVVFKHMMSASKRRLDGSALHIVLSGWEFREPFRKIDDYTYLVALSDHSDFDDLVQYVETAKPGLVIVDASRDGDPEGLASSLREKGYCTITLPGDSESQIEEYCL</sequence>
<accession>A0A7C2FFH2</accession>
<evidence type="ECO:0000313" key="2">
    <source>
        <dbReference type="EMBL" id="HEF87842.1"/>
    </source>
</evidence>
<dbReference type="GO" id="GO:0003684">
    <property type="term" value="F:damaged DNA binding"/>
    <property type="evidence" value="ECO:0007669"/>
    <property type="project" value="TreeGrafter"/>
</dbReference>
<comment type="caution">
    <text evidence="2">The sequence shown here is derived from an EMBL/GenBank/DDBJ whole genome shotgun (WGS) entry which is preliminary data.</text>
</comment>
<dbReference type="EMBL" id="DSJT01000034">
    <property type="protein sequence ID" value="HEF87842.1"/>
    <property type="molecule type" value="Genomic_DNA"/>
</dbReference>
<dbReference type="GO" id="GO:0035312">
    <property type="term" value="F:5'-3' DNA exonuclease activity"/>
    <property type="evidence" value="ECO:0007669"/>
    <property type="project" value="TreeGrafter"/>
</dbReference>
<name>A0A7C2FFH2_9CREN</name>
<dbReference type="SUPFAM" id="SSF56281">
    <property type="entry name" value="Metallo-hydrolase/oxidoreductase"/>
    <property type="match status" value="1"/>
</dbReference>